<evidence type="ECO:0000256" key="1">
    <source>
        <dbReference type="SAM" id="SignalP"/>
    </source>
</evidence>
<dbReference type="PATRIC" id="fig|927665.4.peg.1599"/>
<keyword evidence="1" id="KW-0732">Signal</keyword>
<dbReference type="AlphaFoldDB" id="A0A0F5JGR1"/>
<name>A0A0F5JGR1_9BACT</name>
<dbReference type="SUPFAM" id="SSF56935">
    <property type="entry name" value="Porins"/>
    <property type="match status" value="1"/>
</dbReference>
<comment type="caution">
    <text evidence="2">The sequence shown here is derived from an EMBL/GenBank/DDBJ whole genome shotgun (WGS) entry which is preliminary data.</text>
</comment>
<dbReference type="Gene3D" id="2.40.160.10">
    <property type="entry name" value="Porin"/>
    <property type="match status" value="1"/>
</dbReference>
<proteinExistence type="predicted"/>
<dbReference type="STRING" id="927665.HMPREF1535_01565"/>
<evidence type="ECO:0000313" key="2">
    <source>
        <dbReference type="EMBL" id="KKB56913.1"/>
    </source>
</evidence>
<evidence type="ECO:0008006" key="4">
    <source>
        <dbReference type="Google" id="ProtNLM"/>
    </source>
</evidence>
<evidence type="ECO:0000313" key="3">
    <source>
        <dbReference type="Proteomes" id="UP000033047"/>
    </source>
</evidence>
<organism evidence="2 3">
    <name type="scientific">Parabacteroides goldsteinii DSM 19448 = WAL 12034</name>
    <dbReference type="NCBI Taxonomy" id="927665"/>
    <lineage>
        <taxon>Bacteria</taxon>
        <taxon>Pseudomonadati</taxon>
        <taxon>Bacteroidota</taxon>
        <taxon>Bacteroidia</taxon>
        <taxon>Bacteroidales</taxon>
        <taxon>Tannerellaceae</taxon>
        <taxon>Parabacteroides</taxon>
    </lineage>
</organism>
<gene>
    <name evidence="2" type="ORF">HMPREF1535_01565</name>
</gene>
<dbReference type="HOGENOM" id="CLU_031025_5_0_10"/>
<dbReference type="InterPro" id="IPR010870">
    <property type="entry name" value="Porin_O/P"/>
</dbReference>
<dbReference type="Proteomes" id="UP000033047">
    <property type="component" value="Unassembled WGS sequence"/>
</dbReference>
<feature type="chain" id="PRO_5002489915" description="Phosphate-selective porin O and P" evidence="1">
    <location>
        <begin position="20"/>
        <end position="376"/>
    </location>
</feature>
<reference evidence="2 3" key="1">
    <citation type="submission" date="2013-04" db="EMBL/GenBank/DDBJ databases">
        <title>The Genome Sequence of Parabacteroides goldsteinii DSM 19448.</title>
        <authorList>
            <consortium name="The Broad Institute Genomics Platform"/>
            <person name="Earl A."/>
            <person name="Ward D."/>
            <person name="Feldgarden M."/>
            <person name="Gevers D."/>
            <person name="Martens E."/>
            <person name="Sakamoto M."/>
            <person name="Benno Y."/>
            <person name="Song Y."/>
            <person name="Liu C."/>
            <person name="Lee J."/>
            <person name="Bolanos M."/>
            <person name="Vaisanen M.L."/>
            <person name="Finegold S.M."/>
            <person name="Walker B."/>
            <person name="Young S."/>
            <person name="Zeng Q."/>
            <person name="Gargeya S."/>
            <person name="Fitzgerald M."/>
            <person name="Haas B."/>
            <person name="Abouelleil A."/>
            <person name="Allen A.W."/>
            <person name="Alvarado L."/>
            <person name="Arachchi H.M."/>
            <person name="Berlin A.M."/>
            <person name="Chapman S.B."/>
            <person name="Gainer-Dewar J."/>
            <person name="Goldberg J."/>
            <person name="Griggs A."/>
            <person name="Gujja S."/>
            <person name="Hansen M."/>
            <person name="Howarth C."/>
            <person name="Imamovic A."/>
            <person name="Ireland A."/>
            <person name="Larimer J."/>
            <person name="McCowan C."/>
            <person name="Murphy C."/>
            <person name="Pearson M."/>
            <person name="Poon T.W."/>
            <person name="Priest M."/>
            <person name="Roberts A."/>
            <person name="Saif S."/>
            <person name="Shea T."/>
            <person name="Sisk P."/>
            <person name="Sykes S."/>
            <person name="Wortman J."/>
            <person name="Nusbaum C."/>
            <person name="Birren B."/>
        </authorList>
    </citation>
    <scope>NUCLEOTIDE SEQUENCE [LARGE SCALE GENOMIC DNA]</scope>
    <source>
        <strain evidence="2 3">DSM 19448</strain>
    </source>
</reference>
<dbReference type="InterPro" id="IPR023614">
    <property type="entry name" value="Porin_dom_sf"/>
</dbReference>
<accession>A0A0F5JGR1</accession>
<sequence length="376" mass="42591">MRRITPLFLLILFAFSVFATPDSSPIDWKLSGRLFLDGGVYIHSPKELHAGAHIADVRLAAKVRIYSNWYTKIDVGFANNKITLKDAFTEYGKDGNYFRAGYMLGYYSIDQSTSTNDLIFNTASNVAETFYPDRRIGISYTRSLPSYYLSAGAFCGDGLSFSETTKPGYNFSGRVVWRPINSPGQLFHIGTGALFKVPDENTETGEQQIRLKTKGVTYIPSPRTLDLTFKHAKNQVQSNVECLLFQKKWLLQTEFLYTKIKQNSSQPSYSAHGGYILGGFLLKGSKYAYDTLDAIPVMPEDPHSILLACRYNYTNLNDFSSHITGGSQHDVSIGINYYFNKYISSRLNYAHLWMDKYSALGKCEINMMQVRLQVRF</sequence>
<protein>
    <recommendedName>
        <fullName evidence="4">Phosphate-selective porin O and P</fullName>
    </recommendedName>
</protein>
<dbReference type="Pfam" id="PF07396">
    <property type="entry name" value="Porin_O_P"/>
    <property type="match status" value="1"/>
</dbReference>
<feature type="signal peptide" evidence="1">
    <location>
        <begin position="1"/>
        <end position="19"/>
    </location>
</feature>
<dbReference type="EMBL" id="AQHV01000010">
    <property type="protein sequence ID" value="KKB56913.1"/>
    <property type="molecule type" value="Genomic_DNA"/>
</dbReference>
<dbReference type="RefSeq" id="WP_046145757.1">
    <property type="nucleotide sequence ID" value="NZ_KQ033912.1"/>
</dbReference>